<evidence type="ECO:0000256" key="4">
    <source>
        <dbReference type="SAM" id="MobiDB-lite"/>
    </source>
</evidence>
<keyword evidence="6" id="KW-1185">Reference proteome</keyword>
<keyword evidence="1 3" id="KW-0853">WD repeat</keyword>
<dbReference type="PANTHER" id="PTHR15574">
    <property type="entry name" value="WD REPEAT DOMAIN-CONTAINING FAMILY"/>
    <property type="match status" value="1"/>
</dbReference>
<evidence type="ECO:0000256" key="3">
    <source>
        <dbReference type="PROSITE-ProRule" id="PRU00221"/>
    </source>
</evidence>
<dbReference type="PROSITE" id="PS50294">
    <property type="entry name" value="WD_REPEATS_REGION"/>
    <property type="match status" value="1"/>
</dbReference>
<feature type="region of interest" description="Disordered" evidence="4">
    <location>
        <begin position="1"/>
        <end position="24"/>
    </location>
</feature>
<evidence type="ECO:0000256" key="1">
    <source>
        <dbReference type="ARBA" id="ARBA00022574"/>
    </source>
</evidence>
<accession>A0A371DSV0</accession>
<dbReference type="GO" id="GO:0045717">
    <property type="term" value="P:negative regulation of fatty acid biosynthetic process"/>
    <property type="evidence" value="ECO:0007669"/>
    <property type="project" value="TreeGrafter"/>
</dbReference>
<proteinExistence type="predicted"/>
<keyword evidence="2" id="KW-0677">Repeat</keyword>
<feature type="region of interest" description="Disordered" evidence="4">
    <location>
        <begin position="369"/>
        <end position="420"/>
    </location>
</feature>
<dbReference type="InterPro" id="IPR015943">
    <property type="entry name" value="WD40/YVTN_repeat-like_dom_sf"/>
</dbReference>
<feature type="region of interest" description="Disordered" evidence="4">
    <location>
        <begin position="308"/>
        <end position="357"/>
    </location>
</feature>
<feature type="region of interest" description="Disordered" evidence="4">
    <location>
        <begin position="268"/>
        <end position="290"/>
    </location>
</feature>
<dbReference type="InterPro" id="IPR045151">
    <property type="entry name" value="DCAF8"/>
</dbReference>
<dbReference type="InterPro" id="IPR001680">
    <property type="entry name" value="WD40_rpt"/>
</dbReference>
<evidence type="ECO:0000313" key="5">
    <source>
        <dbReference type="EMBL" id="RDX55616.1"/>
    </source>
</evidence>
<dbReference type="EMBL" id="KZ857382">
    <property type="protein sequence ID" value="RDX55616.1"/>
    <property type="molecule type" value="Genomic_DNA"/>
</dbReference>
<feature type="compositionally biased region" description="Acidic residues" evidence="4">
    <location>
        <begin position="390"/>
        <end position="412"/>
    </location>
</feature>
<dbReference type="GO" id="GO:0005737">
    <property type="term" value="C:cytoplasm"/>
    <property type="evidence" value="ECO:0007669"/>
    <property type="project" value="TreeGrafter"/>
</dbReference>
<dbReference type="Pfam" id="PF00400">
    <property type="entry name" value="WD40"/>
    <property type="match status" value="1"/>
</dbReference>
<protein>
    <submittedName>
        <fullName evidence="5">WD40 repeat-like protein</fullName>
    </submittedName>
</protein>
<dbReference type="STRING" id="139420.A0A371DSV0"/>
<dbReference type="SMART" id="SM00320">
    <property type="entry name" value="WD40"/>
    <property type="match status" value="5"/>
</dbReference>
<name>A0A371DSV0_9APHY</name>
<dbReference type="GO" id="GO:0080008">
    <property type="term" value="C:Cul4-RING E3 ubiquitin ligase complex"/>
    <property type="evidence" value="ECO:0007669"/>
    <property type="project" value="TreeGrafter"/>
</dbReference>
<dbReference type="SUPFAM" id="SSF50978">
    <property type="entry name" value="WD40 repeat-like"/>
    <property type="match status" value="1"/>
</dbReference>
<dbReference type="InterPro" id="IPR036322">
    <property type="entry name" value="WD40_repeat_dom_sf"/>
</dbReference>
<dbReference type="PANTHER" id="PTHR15574:SF40">
    <property type="entry name" value="WD AND TETRATRICOPEPTIDE REPEATS PROTEIN 1"/>
    <property type="match status" value="1"/>
</dbReference>
<dbReference type="PROSITE" id="PS50082">
    <property type="entry name" value="WD_REPEATS_2"/>
    <property type="match status" value="1"/>
</dbReference>
<feature type="compositionally biased region" description="Polar residues" evidence="4">
    <location>
        <begin position="314"/>
        <end position="327"/>
    </location>
</feature>
<dbReference type="Proteomes" id="UP000256964">
    <property type="component" value="Unassembled WGS sequence"/>
</dbReference>
<feature type="repeat" description="WD" evidence="3">
    <location>
        <begin position="49"/>
        <end position="90"/>
    </location>
</feature>
<gene>
    <name evidence="5" type="ORF">OH76DRAFT_1397006</name>
</gene>
<dbReference type="Gene3D" id="2.130.10.10">
    <property type="entry name" value="YVTN repeat-like/Quinoprotein amine dehydrogenase"/>
    <property type="match status" value="2"/>
</dbReference>
<sequence length="567" mass="63628">MHSSSVDTLLRTSSSPPSYPRSRDWKENHLSAAYARGGLDRVKVLGNGAIGHTGCVNALSWAKGGEVLISSGDDTTIRLWRMDKNSEEDYPFVCDAIIDTGHRANVFNAQMLPYSSRIATVAGDRQVRVFDHERAAGFPRHTGEMEYSTRAAVIRVLRCHSGRTKRIVTEDSPDLFLTVAEDGTVRQHDLRVPHTCSSESCPAPLVQVNHELSTLSLSPLTPYHFVVAGSSPYGYLFDRRHAGRQFREEWGQPPDEGEVTTCVRRFGRRTRGQHERQGREHVTGSRMASSNGHEVLLSYSSDAIYLYSTRDNPEPTSMGSRESSLIPPNNKRQKLSEDVDDGNDTLASDTEMSQDRAERDALMEEDIERMLSEESPSSRPRRELRPLLSDDMDEDDPDVREEDEEDEDEDEDNSHGDERYAKVPTIMPRSRFEGICNVETVKDVNFLGPRDEFVVSGSDDGNWFMWEKDTGRLHDILEGDGTVVNVIEGHPYLPLVAVSGIDHTVKLFAPTPGPSRFSRLDKADAIMNRNAEAARPRRSEVANLYLYYRLAQSMAQEGDGQLECAHQ</sequence>
<reference evidence="5 6" key="1">
    <citation type="journal article" date="2018" name="Biotechnol. Biofuels">
        <title>Integrative visual omics of the white-rot fungus Polyporus brumalis exposes the biotechnological potential of its oxidative enzymes for delignifying raw plant biomass.</title>
        <authorList>
            <person name="Miyauchi S."/>
            <person name="Rancon A."/>
            <person name="Drula E."/>
            <person name="Hage H."/>
            <person name="Chaduli D."/>
            <person name="Favel A."/>
            <person name="Grisel S."/>
            <person name="Henrissat B."/>
            <person name="Herpoel-Gimbert I."/>
            <person name="Ruiz-Duenas F.J."/>
            <person name="Chevret D."/>
            <person name="Hainaut M."/>
            <person name="Lin J."/>
            <person name="Wang M."/>
            <person name="Pangilinan J."/>
            <person name="Lipzen A."/>
            <person name="Lesage-Meessen L."/>
            <person name="Navarro D."/>
            <person name="Riley R."/>
            <person name="Grigoriev I.V."/>
            <person name="Zhou S."/>
            <person name="Raouche S."/>
            <person name="Rosso M.N."/>
        </authorList>
    </citation>
    <scope>NUCLEOTIDE SEQUENCE [LARGE SCALE GENOMIC DNA]</scope>
    <source>
        <strain evidence="5 6">BRFM 1820</strain>
    </source>
</reference>
<feature type="compositionally biased region" description="Basic and acidic residues" evidence="4">
    <location>
        <begin position="272"/>
        <end position="283"/>
    </location>
</feature>
<dbReference type="AlphaFoldDB" id="A0A371DSV0"/>
<dbReference type="OrthoDB" id="2414538at2759"/>
<organism evidence="5 6">
    <name type="scientific">Lentinus brumalis</name>
    <dbReference type="NCBI Taxonomy" id="2498619"/>
    <lineage>
        <taxon>Eukaryota</taxon>
        <taxon>Fungi</taxon>
        <taxon>Dikarya</taxon>
        <taxon>Basidiomycota</taxon>
        <taxon>Agaricomycotina</taxon>
        <taxon>Agaricomycetes</taxon>
        <taxon>Polyporales</taxon>
        <taxon>Polyporaceae</taxon>
        <taxon>Lentinus</taxon>
    </lineage>
</organism>
<evidence type="ECO:0000313" key="6">
    <source>
        <dbReference type="Proteomes" id="UP000256964"/>
    </source>
</evidence>
<evidence type="ECO:0000256" key="2">
    <source>
        <dbReference type="ARBA" id="ARBA00022737"/>
    </source>
</evidence>